<accession>A0ABP9JJM1</accession>
<sequence length="73" mass="7698">MSVRPGGSHRTAVARNPEATYRSPEVPYGAREHAIRPRAAEQAEVSCAFVRGKRAGSHGRDYAAGNSGLCSAS</sequence>
<feature type="region of interest" description="Disordered" evidence="1">
    <location>
        <begin position="54"/>
        <end position="73"/>
    </location>
</feature>
<dbReference type="EMBL" id="BAABKB010000042">
    <property type="protein sequence ID" value="GAA5034046.1"/>
    <property type="molecule type" value="Genomic_DNA"/>
</dbReference>
<gene>
    <name evidence="2" type="ORF">GCM10023335_78300</name>
</gene>
<evidence type="ECO:0000313" key="2">
    <source>
        <dbReference type="EMBL" id="GAA5034046.1"/>
    </source>
</evidence>
<name>A0ABP9JJM1_9ACTN</name>
<feature type="region of interest" description="Disordered" evidence="1">
    <location>
        <begin position="1"/>
        <end position="29"/>
    </location>
</feature>
<evidence type="ECO:0000256" key="1">
    <source>
        <dbReference type="SAM" id="MobiDB-lite"/>
    </source>
</evidence>
<reference evidence="3" key="1">
    <citation type="journal article" date="2019" name="Int. J. Syst. Evol. Microbiol.">
        <title>The Global Catalogue of Microorganisms (GCM) 10K type strain sequencing project: providing services to taxonomists for standard genome sequencing and annotation.</title>
        <authorList>
            <consortium name="The Broad Institute Genomics Platform"/>
            <consortium name="The Broad Institute Genome Sequencing Center for Infectious Disease"/>
            <person name="Wu L."/>
            <person name="Ma J."/>
        </authorList>
    </citation>
    <scope>NUCLEOTIDE SEQUENCE [LARGE SCALE GENOMIC DNA]</scope>
    <source>
        <strain evidence="3">JCM 18409</strain>
    </source>
</reference>
<proteinExistence type="predicted"/>
<evidence type="ECO:0000313" key="3">
    <source>
        <dbReference type="Proteomes" id="UP001501759"/>
    </source>
</evidence>
<protein>
    <submittedName>
        <fullName evidence="2">Uncharacterized protein</fullName>
    </submittedName>
</protein>
<keyword evidence="3" id="KW-1185">Reference proteome</keyword>
<organism evidence="2 3">
    <name type="scientific">Streptomyces siamensis</name>
    <dbReference type="NCBI Taxonomy" id="1274986"/>
    <lineage>
        <taxon>Bacteria</taxon>
        <taxon>Bacillati</taxon>
        <taxon>Actinomycetota</taxon>
        <taxon>Actinomycetes</taxon>
        <taxon>Kitasatosporales</taxon>
        <taxon>Streptomycetaceae</taxon>
        <taxon>Streptomyces</taxon>
    </lineage>
</organism>
<comment type="caution">
    <text evidence="2">The sequence shown here is derived from an EMBL/GenBank/DDBJ whole genome shotgun (WGS) entry which is preliminary data.</text>
</comment>
<dbReference type="Proteomes" id="UP001501759">
    <property type="component" value="Unassembled WGS sequence"/>
</dbReference>